<dbReference type="GO" id="GO:0050863">
    <property type="term" value="P:regulation of T cell activation"/>
    <property type="evidence" value="ECO:0007669"/>
    <property type="project" value="UniProtKB-ARBA"/>
</dbReference>
<feature type="domain" description="IRG-type G" evidence="14">
    <location>
        <begin position="472"/>
        <end position="648"/>
    </location>
</feature>
<dbReference type="InterPro" id="IPR003598">
    <property type="entry name" value="Ig_sub2"/>
</dbReference>
<dbReference type="FunFam" id="3.40.50.300:FF:000541">
    <property type="entry name" value="Immunity related GTPase M"/>
    <property type="match status" value="1"/>
</dbReference>
<feature type="non-terminal residue" evidence="15">
    <location>
        <position position="1"/>
    </location>
</feature>
<dbReference type="PANTHER" id="PTHR32341:SF10">
    <property type="entry name" value="INTERFERON-INDUCIBLE GTPASE 5"/>
    <property type="match status" value="1"/>
</dbReference>
<dbReference type="InterPro" id="IPR027417">
    <property type="entry name" value="P-loop_NTPase"/>
</dbReference>
<gene>
    <name evidence="15" type="ORF">KIL84_006115</name>
</gene>
<comment type="similarity">
    <text evidence="2">Belongs to the TRAFAC class dynamin-like GTPase superfamily. IRG family.</text>
</comment>
<dbReference type="SMART" id="SM00409">
    <property type="entry name" value="IG"/>
    <property type="match status" value="2"/>
</dbReference>
<dbReference type="Gene3D" id="3.40.50.300">
    <property type="entry name" value="P-loop containing nucleotide triphosphate hydrolases"/>
    <property type="match status" value="1"/>
</dbReference>
<keyword evidence="6" id="KW-0342">GTP-binding</keyword>
<feature type="domain" description="Ig-like" evidence="13">
    <location>
        <begin position="169"/>
        <end position="290"/>
    </location>
</feature>
<evidence type="ECO:0000313" key="16">
    <source>
        <dbReference type="Proteomes" id="UP000827986"/>
    </source>
</evidence>
<evidence type="ECO:0000256" key="3">
    <source>
        <dbReference type="ARBA" id="ARBA00022729"/>
    </source>
</evidence>
<evidence type="ECO:0000256" key="8">
    <source>
        <dbReference type="ARBA" id="ARBA00023157"/>
    </source>
</evidence>
<evidence type="ECO:0000256" key="7">
    <source>
        <dbReference type="ARBA" id="ARBA00023136"/>
    </source>
</evidence>
<dbReference type="GO" id="GO:1903037">
    <property type="term" value="P:regulation of leukocyte cell-cell adhesion"/>
    <property type="evidence" value="ECO:0007669"/>
    <property type="project" value="UniProtKB-ARBA"/>
</dbReference>
<sequence>HESITHPISLTSQRSSQEWQRSGVEGQRFSAAGCKKVRGRVGMSPGWWLHLMALWTLYGVAGAQASITAQYGEDVTLGCTFHHIPGVKLHRLNITWKMQRAEGAALLVHSYYGQRDLWQGQDKVYRDRTQLDPEGIHTGNASLRLRAVCFQDEGSYLCYVTSELGTSTQKISLAVLRESEMESPIVARLGQDITLSCPFECGLNLQPLNVTWTKEEAEGPDLLVHSYCNGMDTLQRQGVAYKGRTQLHPERFPQGNASLTLRRVCSRDEGFYICHVQPELGRFSVRMQVTVKGFVSDWPSAVAFCVVLCLAALSIIILYIIIEHCPSLLRRFRTSQFCSQWNQQAGSDQSESNPLTASESANPNTFLAPPASSCPETDSNSQPDGEVTTRCPGGSRVMRPGSHGDTQSSSSLDWQPVQEHEQQGRAATDVVWGDFDLLSEGEIAELKAAVATNTPPGLASALQEVSEAVKNEVLKVAVVGETGSGKSSFVNATRGLKEHDADAAETGVLGEMMVEPQAYAYPEHPNVTLWDLPGIGTMNCPLDTFLGQRQVSHYDLFIIISHERFTHTDARLVEEIRSLEKMFYFVRSKVDLDVASARRRNGREESALQTIREDCTSHLGGETDVFLISSWAPDKFDFPRLQRTLAEEFRRHRASALQWALSKSSLPILRKIKVPL</sequence>
<evidence type="ECO:0000259" key="14">
    <source>
        <dbReference type="PROSITE" id="PS51716"/>
    </source>
</evidence>
<feature type="compositionally biased region" description="Polar residues" evidence="11">
    <location>
        <begin position="404"/>
        <end position="413"/>
    </location>
</feature>
<dbReference type="FunFam" id="2.60.40.10:FF:000142">
    <property type="entry name" value="V-set domain-containing T-cell activation inhibitor 1"/>
    <property type="match status" value="2"/>
</dbReference>
<keyword evidence="4" id="KW-0547">Nucleotide-binding</keyword>
<evidence type="ECO:0000256" key="10">
    <source>
        <dbReference type="ARBA" id="ARBA00023319"/>
    </source>
</evidence>
<dbReference type="Pfam" id="PF05049">
    <property type="entry name" value="IIGP"/>
    <property type="match status" value="1"/>
</dbReference>
<keyword evidence="7 12" id="KW-0472">Membrane</keyword>
<dbReference type="Pfam" id="PF07686">
    <property type="entry name" value="V-set"/>
    <property type="match status" value="2"/>
</dbReference>
<keyword evidence="12" id="KW-1133">Transmembrane helix</keyword>
<dbReference type="PANTHER" id="PTHR32341">
    <property type="entry name" value="INTERFERON-INDUCIBLE GTPASE"/>
    <property type="match status" value="1"/>
</dbReference>
<evidence type="ECO:0000256" key="5">
    <source>
        <dbReference type="ARBA" id="ARBA00022801"/>
    </source>
</evidence>
<protein>
    <submittedName>
        <fullName evidence="15">Uncharacterized protein</fullName>
    </submittedName>
</protein>
<dbReference type="GO" id="GO:0016787">
    <property type="term" value="F:hydrolase activity"/>
    <property type="evidence" value="ECO:0007669"/>
    <property type="project" value="UniProtKB-KW"/>
</dbReference>
<evidence type="ECO:0000256" key="6">
    <source>
        <dbReference type="ARBA" id="ARBA00023134"/>
    </source>
</evidence>
<dbReference type="Gene3D" id="2.60.40.10">
    <property type="entry name" value="Immunoglobulins"/>
    <property type="match status" value="2"/>
</dbReference>
<keyword evidence="10" id="KW-0393">Immunoglobulin domain</keyword>
<evidence type="ECO:0000256" key="9">
    <source>
        <dbReference type="ARBA" id="ARBA00023180"/>
    </source>
</evidence>
<feature type="region of interest" description="Disordered" evidence="11">
    <location>
        <begin position="345"/>
        <end position="427"/>
    </location>
</feature>
<organism evidence="15 16">
    <name type="scientific">Mauremys mutica</name>
    <name type="common">yellowpond turtle</name>
    <dbReference type="NCBI Taxonomy" id="74926"/>
    <lineage>
        <taxon>Eukaryota</taxon>
        <taxon>Metazoa</taxon>
        <taxon>Chordata</taxon>
        <taxon>Craniata</taxon>
        <taxon>Vertebrata</taxon>
        <taxon>Euteleostomi</taxon>
        <taxon>Archelosauria</taxon>
        <taxon>Testudinata</taxon>
        <taxon>Testudines</taxon>
        <taxon>Cryptodira</taxon>
        <taxon>Durocryptodira</taxon>
        <taxon>Testudinoidea</taxon>
        <taxon>Geoemydidae</taxon>
        <taxon>Geoemydinae</taxon>
        <taxon>Mauremys</taxon>
    </lineage>
</organism>
<dbReference type="InterPro" id="IPR013783">
    <property type="entry name" value="Ig-like_fold"/>
</dbReference>
<dbReference type="SUPFAM" id="SSF48726">
    <property type="entry name" value="Immunoglobulin"/>
    <property type="match status" value="2"/>
</dbReference>
<dbReference type="EMBL" id="JAHDVG010000471">
    <property type="protein sequence ID" value="KAH1180065.1"/>
    <property type="molecule type" value="Genomic_DNA"/>
</dbReference>
<dbReference type="InterPro" id="IPR051515">
    <property type="entry name" value="IRG"/>
</dbReference>
<evidence type="ECO:0000256" key="1">
    <source>
        <dbReference type="ARBA" id="ARBA00004370"/>
    </source>
</evidence>
<dbReference type="InterPro" id="IPR030385">
    <property type="entry name" value="G_IRG_dom"/>
</dbReference>
<comment type="subcellular location">
    <subcellularLocation>
        <location evidence="1">Membrane</location>
    </subcellularLocation>
</comment>
<feature type="transmembrane region" description="Helical" evidence="12">
    <location>
        <begin position="298"/>
        <end position="322"/>
    </location>
</feature>
<reference evidence="15" key="1">
    <citation type="submission" date="2021-09" db="EMBL/GenBank/DDBJ databases">
        <title>The genome of Mauremys mutica provides insights into the evolution of semi-aquatic lifestyle.</title>
        <authorList>
            <person name="Gong S."/>
            <person name="Gao Y."/>
        </authorList>
    </citation>
    <scope>NUCLEOTIDE SEQUENCE</scope>
    <source>
        <strain evidence="15">MM-2020</strain>
        <tissue evidence="15">Muscle</tissue>
    </source>
</reference>
<evidence type="ECO:0000256" key="12">
    <source>
        <dbReference type="SAM" id="Phobius"/>
    </source>
</evidence>
<dbReference type="AlphaFoldDB" id="A0A9D3XJ88"/>
<dbReference type="Proteomes" id="UP000827986">
    <property type="component" value="Unassembled WGS sequence"/>
</dbReference>
<keyword evidence="8" id="KW-1015">Disulfide bond</keyword>
<dbReference type="InterPro" id="IPR007743">
    <property type="entry name" value="Immunity-related_GTPase-like"/>
</dbReference>
<dbReference type="InterPro" id="IPR003599">
    <property type="entry name" value="Ig_sub"/>
</dbReference>
<proteinExistence type="inferred from homology"/>
<name>A0A9D3XJ88_9SAUR</name>
<dbReference type="InterPro" id="IPR007110">
    <property type="entry name" value="Ig-like_dom"/>
</dbReference>
<evidence type="ECO:0000259" key="13">
    <source>
        <dbReference type="PROSITE" id="PS50835"/>
    </source>
</evidence>
<dbReference type="PROSITE" id="PS50835">
    <property type="entry name" value="IG_LIKE"/>
    <property type="match status" value="2"/>
</dbReference>
<feature type="domain" description="Ig-like" evidence="13">
    <location>
        <begin position="45"/>
        <end position="168"/>
    </location>
</feature>
<keyword evidence="12" id="KW-0812">Transmembrane</keyword>
<keyword evidence="9" id="KW-0325">Glycoprotein</keyword>
<dbReference type="SUPFAM" id="SSF52540">
    <property type="entry name" value="P-loop containing nucleoside triphosphate hydrolases"/>
    <property type="match status" value="1"/>
</dbReference>
<accession>A0A9D3XJ88</accession>
<feature type="compositionally biased region" description="Polar residues" evidence="11">
    <location>
        <begin position="374"/>
        <end position="383"/>
    </location>
</feature>
<dbReference type="SMART" id="SM00408">
    <property type="entry name" value="IGc2"/>
    <property type="match status" value="2"/>
</dbReference>
<keyword evidence="5" id="KW-0378">Hydrolase</keyword>
<keyword evidence="16" id="KW-1185">Reference proteome</keyword>
<evidence type="ECO:0000256" key="4">
    <source>
        <dbReference type="ARBA" id="ARBA00022741"/>
    </source>
</evidence>
<dbReference type="SMART" id="SM00406">
    <property type="entry name" value="IGv"/>
    <property type="match status" value="2"/>
</dbReference>
<evidence type="ECO:0000313" key="15">
    <source>
        <dbReference type="EMBL" id="KAH1180065.1"/>
    </source>
</evidence>
<dbReference type="PROSITE" id="PS51716">
    <property type="entry name" value="G_IRG"/>
    <property type="match status" value="1"/>
</dbReference>
<keyword evidence="3" id="KW-0732">Signal</keyword>
<dbReference type="InterPro" id="IPR013106">
    <property type="entry name" value="Ig_V-set"/>
</dbReference>
<feature type="compositionally biased region" description="Polar residues" evidence="11">
    <location>
        <begin position="345"/>
        <end position="365"/>
    </location>
</feature>
<dbReference type="GO" id="GO:0005525">
    <property type="term" value="F:GTP binding"/>
    <property type="evidence" value="ECO:0007669"/>
    <property type="project" value="UniProtKB-KW"/>
</dbReference>
<dbReference type="InterPro" id="IPR036179">
    <property type="entry name" value="Ig-like_dom_sf"/>
</dbReference>
<comment type="caution">
    <text evidence="15">The sequence shown here is derived from an EMBL/GenBank/DDBJ whole genome shotgun (WGS) entry which is preliminary data.</text>
</comment>
<dbReference type="GO" id="GO:0016020">
    <property type="term" value="C:membrane"/>
    <property type="evidence" value="ECO:0007669"/>
    <property type="project" value="UniProtKB-SubCell"/>
</dbReference>
<evidence type="ECO:0000256" key="11">
    <source>
        <dbReference type="SAM" id="MobiDB-lite"/>
    </source>
</evidence>
<evidence type="ECO:0000256" key="2">
    <source>
        <dbReference type="ARBA" id="ARBA00005429"/>
    </source>
</evidence>